<evidence type="ECO:0000313" key="2">
    <source>
        <dbReference type="Proteomes" id="UP000298274"/>
    </source>
</evidence>
<protein>
    <submittedName>
        <fullName evidence="1">Uncharacterized protein</fullName>
    </submittedName>
</protein>
<evidence type="ECO:0000313" key="1">
    <source>
        <dbReference type="EMBL" id="QCG68986.1"/>
    </source>
</evidence>
<geneLocation type="plasmid" evidence="1">
    <name>unnamed</name>
</geneLocation>
<reference evidence="2" key="1">
    <citation type="submission" date="2019-04" db="EMBL/GenBank/DDBJ databases">
        <title>Complete genome sequence of Pseudomonas veronii strain PVy, a versatile degrader capable of using multiple contaminants as sole carbon sources.</title>
        <authorList>
            <person name="Lopez-Echartea E."/>
            <person name="Ridl J."/>
            <person name="Pajer P."/>
            <person name="Strejcek M."/>
            <person name="Suman J."/>
            <person name="Uhlik O."/>
        </authorList>
    </citation>
    <scope>NUCLEOTIDE SEQUENCE [LARGE SCALE GENOMIC DNA]</scope>
    <source>
        <strain evidence="2">Pvy</strain>
        <plasmid evidence="2">unnamed</plasmid>
    </source>
</reference>
<accession>A0A4V1DC60</accession>
<sequence length="28" mass="3276">MVKIGEDISEQLDLILARSFVHRHSRPQ</sequence>
<dbReference type="Proteomes" id="UP000298274">
    <property type="component" value="Plasmid unnamed"/>
</dbReference>
<keyword evidence="1" id="KW-0614">Plasmid</keyword>
<name>A0A4V1DC60_PSEVE</name>
<dbReference type="AlphaFoldDB" id="A0A4V1DC60"/>
<organism evidence="1 2">
    <name type="scientific">Pseudomonas veronii</name>
    <dbReference type="NCBI Taxonomy" id="76761"/>
    <lineage>
        <taxon>Bacteria</taxon>
        <taxon>Pseudomonadati</taxon>
        <taxon>Pseudomonadota</taxon>
        <taxon>Gammaproteobacteria</taxon>
        <taxon>Pseudomonadales</taxon>
        <taxon>Pseudomonadaceae</taxon>
        <taxon>Pseudomonas</taxon>
    </lineage>
</organism>
<dbReference type="EMBL" id="CP039632">
    <property type="protein sequence ID" value="QCG68986.1"/>
    <property type="molecule type" value="Genomic_DNA"/>
</dbReference>
<gene>
    <name evidence="1" type="ORF">E4167_34260</name>
</gene>
<proteinExistence type="predicted"/>